<feature type="compositionally biased region" description="Polar residues" evidence="6">
    <location>
        <begin position="60"/>
        <end position="72"/>
    </location>
</feature>
<keyword evidence="3 5" id="KW-0040">ANK repeat</keyword>
<evidence type="ECO:0000313" key="8">
    <source>
        <dbReference type="EMBL" id="TKA82675.1"/>
    </source>
</evidence>
<dbReference type="Pfam" id="PF04383">
    <property type="entry name" value="KilA-N"/>
    <property type="match status" value="1"/>
</dbReference>
<comment type="caution">
    <text evidence="8">The sequence shown here is derived from an EMBL/GenBank/DDBJ whole genome shotgun (WGS) entry which is preliminary data.</text>
</comment>
<dbReference type="GO" id="GO:0003677">
    <property type="term" value="F:DNA binding"/>
    <property type="evidence" value="ECO:0007669"/>
    <property type="project" value="InterPro"/>
</dbReference>
<dbReference type="PROSITE" id="PS50088">
    <property type="entry name" value="ANK_REPEAT"/>
    <property type="match status" value="2"/>
</dbReference>
<feature type="repeat" description="ANK" evidence="5">
    <location>
        <begin position="589"/>
        <end position="621"/>
    </location>
</feature>
<dbReference type="SMART" id="SM00248">
    <property type="entry name" value="ANK"/>
    <property type="match status" value="3"/>
</dbReference>
<dbReference type="Gene3D" id="3.10.260.10">
    <property type="entry name" value="Transcription regulator HTH, APSES-type DNA-binding domain"/>
    <property type="match status" value="1"/>
</dbReference>
<evidence type="ECO:0000256" key="1">
    <source>
        <dbReference type="ARBA" id="ARBA00022737"/>
    </source>
</evidence>
<name>A0A4U0Y540_9PEZI</name>
<feature type="region of interest" description="Disordered" evidence="6">
    <location>
        <begin position="266"/>
        <end position="352"/>
    </location>
</feature>
<gene>
    <name evidence="8" type="ORF">B0A55_01489</name>
</gene>
<dbReference type="PROSITE" id="PS51299">
    <property type="entry name" value="HTH_APSES"/>
    <property type="match status" value="1"/>
</dbReference>
<dbReference type="Proteomes" id="UP000309340">
    <property type="component" value="Unassembled WGS sequence"/>
</dbReference>
<dbReference type="InterPro" id="IPR051642">
    <property type="entry name" value="SWI6-like"/>
</dbReference>
<dbReference type="GO" id="GO:0001228">
    <property type="term" value="F:DNA-binding transcription activator activity, RNA polymerase II-specific"/>
    <property type="evidence" value="ECO:0007669"/>
    <property type="project" value="UniProtKB-ARBA"/>
</dbReference>
<proteinExistence type="predicted"/>
<evidence type="ECO:0000313" key="9">
    <source>
        <dbReference type="Proteomes" id="UP000309340"/>
    </source>
</evidence>
<dbReference type="Pfam" id="PF00023">
    <property type="entry name" value="Ank"/>
    <property type="match status" value="1"/>
</dbReference>
<dbReference type="InterPro" id="IPR003163">
    <property type="entry name" value="Tscrpt_reg_HTH_APSES-type"/>
</dbReference>
<dbReference type="PANTHER" id="PTHR43828:SF3">
    <property type="entry name" value="CHROMO DOMAIN-CONTAINING PROTEIN"/>
    <property type="match status" value="1"/>
</dbReference>
<dbReference type="InterPro" id="IPR002110">
    <property type="entry name" value="Ankyrin_rpt"/>
</dbReference>
<dbReference type="EMBL" id="NAJQ01000028">
    <property type="protein sequence ID" value="TKA82675.1"/>
    <property type="molecule type" value="Genomic_DNA"/>
</dbReference>
<evidence type="ECO:0000256" key="4">
    <source>
        <dbReference type="ARBA" id="ARBA00023321"/>
    </source>
</evidence>
<dbReference type="GO" id="GO:0003713">
    <property type="term" value="F:transcription coactivator activity"/>
    <property type="evidence" value="ECO:0007669"/>
    <property type="project" value="TreeGrafter"/>
</dbReference>
<keyword evidence="4" id="KW-0183">Conidiation</keyword>
<dbReference type="AlphaFoldDB" id="A0A4U0Y540"/>
<feature type="compositionally biased region" description="Pro residues" evidence="6">
    <location>
        <begin position="21"/>
        <end position="30"/>
    </location>
</feature>
<dbReference type="SUPFAM" id="SSF54616">
    <property type="entry name" value="DNA-binding domain of Mlu1-box binding protein MBP1"/>
    <property type="match status" value="1"/>
</dbReference>
<dbReference type="InterPro" id="IPR018004">
    <property type="entry name" value="KilA/APSES_HTH"/>
</dbReference>
<dbReference type="Gene3D" id="1.25.40.20">
    <property type="entry name" value="Ankyrin repeat-containing domain"/>
    <property type="match status" value="1"/>
</dbReference>
<feature type="compositionally biased region" description="Polar residues" evidence="6">
    <location>
        <begin position="268"/>
        <end position="311"/>
    </location>
</feature>
<sequence>MATIAAMPPTPQQSFTHMPPAASPQGPPTGQPTGMPGYSHSYNMSFDSQHGPPTYAHPHQNGQPVYAQSFSNGPVSNPGYARSFGEGYGPVRGYVEKPQIYTAVYSGVSVYEMDIHGVACMRRRSDGWLNATQILKVAGVDKGKRTKVLEKEILTGEHEKVQGGYGKYQGTWISYRRGREFCRQYGVEDILRPLLDYDVSADGSGGQGQDTPTKEQAMAANRKRFYQPSVDGGRPQGPMSNGTFFQNISPTTSVALAAMNKAARLNSPAPQRPTSMRHPSQQDGMPPGSQQSMASQASFNGDDSGYSTQPNGGEPPRKRMRRDSQDGMAPPLIPLDASMRSATPTEPNESFMYDGAIDSRERSGNDEPIALPPLPAPLTDEQMEKHGLIMDLFADAGRTDYSTHDALTKLSAEDLNLPLDNSANTALHWAATLAKISLLRLLIQKGANIWRGNAVGQSPLISAVLVGNCWEKSCFPELLELFHPLLEVRDAQGRTILHHIAVSSGIKARGPSSKYYLEALLEYLVRIGTQPTSTASATSVAAAAVAIKGRANGDSSSQDSVASASARASKGAVSLSRFLSHIVNAKDVAGNTALNLVARIGNRSIIQQLLEINADPGLPNNKGVSAKDFGVGVEPGEQPYVNGGLASQQSVQTIPATQELVLADGDGEGGGGLGSQVEDLSQDIVESMTSMLTQNFASHKELLRVRTEQIDRLNEQIRDFSALQQADLERLQELKERVRLRATRQAKIANLRHAIQERRAARSADGKKRSASEVDTDWLDAETTRAILASPSDSPITRTQPPNLPSPAILQAHISAYTTHNARLRQQSLELASRSSEIEDLYRRVVSLCTGVEEERVAGCLPALVAAVESDEGRVLGRGRGMGSLGMGSRVGLGGLGGEAEGEAEAGRVREFLRRVDGMGRGNTSGTIELAGDPEAVEGMLRYIYTFDYLIPEDSRRRQWYFHRNIAALAEKYGMTRLKNVALKQFHTLISHETEAARILVMLQLLPDYRYLDASLEQIQQELQRKHFLELLRLPGFWRWIGEQPGRALSYLLQMAKAWKSVRAYTVKNGKGPDVSGLDAMLDEALKEPSSGQ</sequence>
<dbReference type="FunFam" id="3.10.260.10:FF:000001">
    <property type="entry name" value="APSES transcription factor (MbpA)"/>
    <property type="match status" value="1"/>
</dbReference>
<protein>
    <recommendedName>
        <fullName evidence="7">HTH APSES-type domain-containing protein</fullName>
    </recommendedName>
</protein>
<dbReference type="Gene3D" id="3.30.710.10">
    <property type="entry name" value="Potassium Channel Kv1.1, Chain A"/>
    <property type="match status" value="1"/>
</dbReference>
<organism evidence="8 9">
    <name type="scientific">Friedmanniomyces simplex</name>
    <dbReference type="NCBI Taxonomy" id="329884"/>
    <lineage>
        <taxon>Eukaryota</taxon>
        <taxon>Fungi</taxon>
        <taxon>Dikarya</taxon>
        <taxon>Ascomycota</taxon>
        <taxon>Pezizomycotina</taxon>
        <taxon>Dothideomycetes</taxon>
        <taxon>Dothideomycetidae</taxon>
        <taxon>Mycosphaerellales</taxon>
        <taxon>Teratosphaeriaceae</taxon>
        <taxon>Friedmanniomyces</taxon>
    </lineage>
</organism>
<dbReference type="InterPro" id="IPR036770">
    <property type="entry name" value="Ankyrin_rpt-contain_sf"/>
</dbReference>
<dbReference type="OrthoDB" id="6718656at2759"/>
<dbReference type="PROSITE" id="PS50297">
    <property type="entry name" value="ANK_REP_REGION"/>
    <property type="match status" value="2"/>
</dbReference>
<accession>A0A4U0Y540</accession>
<keyword evidence="1" id="KW-0677">Repeat</keyword>
<dbReference type="SUPFAM" id="SSF48403">
    <property type="entry name" value="Ankyrin repeat"/>
    <property type="match status" value="1"/>
</dbReference>
<keyword evidence="9" id="KW-1185">Reference proteome</keyword>
<feature type="region of interest" description="Disordered" evidence="6">
    <location>
        <begin position="1"/>
        <end position="72"/>
    </location>
</feature>
<evidence type="ECO:0000256" key="3">
    <source>
        <dbReference type="ARBA" id="ARBA00023043"/>
    </source>
</evidence>
<keyword evidence="2" id="KW-0749">Sporulation</keyword>
<dbReference type="InterPro" id="IPR011333">
    <property type="entry name" value="SKP1/BTB/POZ_sf"/>
</dbReference>
<dbReference type="STRING" id="329884.A0A4U0Y540"/>
<feature type="repeat" description="ANK" evidence="5">
    <location>
        <begin position="422"/>
        <end position="454"/>
    </location>
</feature>
<dbReference type="GO" id="GO:0030435">
    <property type="term" value="P:sporulation resulting in formation of a cellular spore"/>
    <property type="evidence" value="ECO:0007669"/>
    <property type="project" value="UniProtKB-KW"/>
</dbReference>
<evidence type="ECO:0000256" key="5">
    <source>
        <dbReference type="PROSITE-ProRule" id="PRU00023"/>
    </source>
</evidence>
<evidence type="ECO:0000256" key="2">
    <source>
        <dbReference type="ARBA" id="ARBA00022969"/>
    </source>
</evidence>
<reference evidence="8 9" key="1">
    <citation type="submission" date="2017-03" db="EMBL/GenBank/DDBJ databases">
        <title>Genomes of endolithic fungi from Antarctica.</title>
        <authorList>
            <person name="Coleine C."/>
            <person name="Masonjones S."/>
            <person name="Stajich J.E."/>
        </authorList>
    </citation>
    <scope>NUCLEOTIDE SEQUENCE [LARGE SCALE GENOMIC DNA]</scope>
    <source>
        <strain evidence="8 9">CCFEE 5184</strain>
    </source>
</reference>
<dbReference type="GO" id="GO:0033309">
    <property type="term" value="C:SBF transcription complex"/>
    <property type="evidence" value="ECO:0007669"/>
    <property type="project" value="TreeGrafter"/>
</dbReference>
<dbReference type="InterPro" id="IPR036887">
    <property type="entry name" value="HTH_APSES_sf"/>
</dbReference>
<feature type="domain" description="HTH APSES-type" evidence="7">
    <location>
        <begin position="100"/>
        <end position="207"/>
    </location>
</feature>
<evidence type="ECO:0000256" key="6">
    <source>
        <dbReference type="SAM" id="MobiDB-lite"/>
    </source>
</evidence>
<dbReference type="GO" id="GO:0048315">
    <property type="term" value="P:conidium formation"/>
    <property type="evidence" value="ECO:0007669"/>
    <property type="project" value="UniProtKB-KW"/>
</dbReference>
<dbReference type="SMART" id="SM01252">
    <property type="entry name" value="KilA-N"/>
    <property type="match status" value="1"/>
</dbReference>
<dbReference type="GO" id="GO:0030907">
    <property type="term" value="C:MBF transcription complex"/>
    <property type="evidence" value="ECO:0007669"/>
    <property type="project" value="TreeGrafter"/>
</dbReference>
<evidence type="ECO:0000259" key="7">
    <source>
        <dbReference type="PROSITE" id="PS51299"/>
    </source>
</evidence>
<dbReference type="PANTHER" id="PTHR43828">
    <property type="entry name" value="ASPARAGINASE"/>
    <property type="match status" value="1"/>
</dbReference>